<accession>A0ABW3MFE7</accession>
<dbReference type="Pfam" id="PF02775">
    <property type="entry name" value="TPP_enzyme_C"/>
    <property type="match status" value="1"/>
</dbReference>
<evidence type="ECO:0000313" key="5">
    <source>
        <dbReference type="EMBL" id="MFD1047919.1"/>
    </source>
</evidence>
<name>A0ABW3MFE7_9PSEU</name>
<organism evidence="5 6">
    <name type="scientific">Kibdelosporangium lantanae</name>
    <dbReference type="NCBI Taxonomy" id="1497396"/>
    <lineage>
        <taxon>Bacteria</taxon>
        <taxon>Bacillati</taxon>
        <taxon>Actinomycetota</taxon>
        <taxon>Actinomycetes</taxon>
        <taxon>Pseudonocardiales</taxon>
        <taxon>Pseudonocardiaceae</taxon>
        <taxon>Kibdelosporangium</taxon>
    </lineage>
</organism>
<comment type="caution">
    <text evidence="5">The sequence shown here is derived from an EMBL/GenBank/DDBJ whole genome shotgun (WGS) entry which is preliminary data.</text>
</comment>
<dbReference type="Gene3D" id="3.40.50.970">
    <property type="match status" value="1"/>
</dbReference>
<feature type="non-terminal residue" evidence="5">
    <location>
        <position position="1"/>
    </location>
</feature>
<dbReference type="InterPro" id="IPR045229">
    <property type="entry name" value="TPP_enz"/>
</dbReference>
<dbReference type="PANTHER" id="PTHR18968">
    <property type="entry name" value="THIAMINE PYROPHOSPHATE ENZYMES"/>
    <property type="match status" value="1"/>
</dbReference>
<comment type="similarity">
    <text evidence="1">Belongs to the TPP enzyme family.</text>
</comment>
<evidence type="ECO:0000256" key="2">
    <source>
        <dbReference type="ARBA" id="ARBA00023052"/>
    </source>
</evidence>
<dbReference type="InterPro" id="IPR029061">
    <property type="entry name" value="THDP-binding"/>
</dbReference>
<evidence type="ECO:0000256" key="3">
    <source>
        <dbReference type="SAM" id="MobiDB-lite"/>
    </source>
</evidence>
<dbReference type="SUPFAM" id="SSF52518">
    <property type="entry name" value="Thiamin diphosphate-binding fold (THDP-binding)"/>
    <property type="match status" value="1"/>
</dbReference>
<dbReference type="InterPro" id="IPR000399">
    <property type="entry name" value="TPP-bd_CS"/>
</dbReference>
<sequence length="218" mass="22412">PAPPPSGQAPTAAWVLSRLRQIAPAEVAIVEEAPSHRSDLHDHFPITARGNGFLTGAGGVLGYGLPAAVGVALAQPDRQVIAILGDGSAMYSVQALYTAAEFTPNLKVIVLDNRGYAAVALHARRAGVGEIPGTRLGGLDFAMLARAQGCEGRTVTSGEDVEAALTALLAVPSAALLHIPVQNTPDDQDAAPSSPGSGDLKRQPEQHIGAMKQPRGSQ</sequence>
<evidence type="ECO:0000259" key="4">
    <source>
        <dbReference type="Pfam" id="PF02775"/>
    </source>
</evidence>
<protein>
    <submittedName>
        <fullName evidence="5">Thiamine pyrophosphate-dependent enzyme</fullName>
    </submittedName>
</protein>
<keyword evidence="6" id="KW-1185">Reference proteome</keyword>
<dbReference type="InterPro" id="IPR011766">
    <property type="entry name" value="TPP_enzyme_TPP-bd"/>
</dbReference>
<dbReference type="PROSITE" id="PS00187">
    <property type="entry name" value="TPP_ENZYMES"/>
    <property type="match status" value="1"/>
</dbReference>
<feature type="domain" description="Thiamine pyrophosphate enzyme TPP-binding" evidence="4">
    <location>
        <begin position="36"/>
        <end position="179"/>
    </location>
</feature>
<evidence type="ECO:0000313" key="6">
    <source>
        <dbReference type="Proteomes" id="UP001597045"/>
    </source>
</evidence>
<dbReference type="Proteomes" id="UP001597045">
    <property type="component" value="Unassembled WGS sequence"/>
</dbReference>
<proteinExistence type="inferred from homology"/>
<gene>
    <name evidence="5" type="ORF">ACFQ1S_21450</name>
</gene>
<reference evidence="6" key="1">
    <citation type="journal article" date="2019" name="Int. J. Syst. Evol. Microbiol.">
        <title>The Global Catalogue of Microorganisms (GCM) 10K type strain sequencing project: providing services to taxonomists for standard genome sequencing and annotation.</title>
        <authorList>
            <consortium name="The Broad Institute Genomics Platform"/>
            <consortium name="The Broad Institute Genome Sequencing Center for Infectious Disease"/>
            <person name="Wu L."/>
            <person name="Ma J."/>
        </authorList>
    </citation>
    <scope>NUCLEOTIDE SEQUENCE [LARGE SCALE GENOMIC DNA]</scope>
    <source>
        <strain evidence="6">JCM 31486</strain>
    </source>
</reference>
<dbReference type="CDD" id="cd02002">
    <property type="entry name" value="TPP_BFDC"/>
    <property type="match status" value="1"/>
</dbReference>
<dbReference type="EMBL" id="JBHTIS010001310">
    <property type="protein sequence ID" value="MFD1047919.1"/>
    <property type="molecule type" value="Genomic_DNA"/>
</dbReference>
<keyword evidence="2" id="KW-0786">Thiamine pyrophosphate</keyword>
<feature type="region of interest" description="Disordered" evidence="3">
    <location>
        <begin position="182"/>
        <end position="218"/>
    </location>
</feature>
<dbReference type="PANTHER" id="PTHR18968:SF133">
    <property type="entry name" value="BENZOYLFORMATE DECARBOXYLASE"/>
    <property type="match status" value="1"/>
</dbReference>
<evidence type="ECO:0000256" key="1">
    <source>
        <dbReference type="ARBA" id="ARBA00007812"/>
    </source>
</evidence>